<dbReference type="Proteomes" id="UP000366872">
    <property type="component" value="Unassembled WGS sequence"/>
</dbReference>
<evidence type="ECO:0008006" key="3">
    <source>
        <dbReference type="Google" id="ProtNLM"/>
    </source>
</evidence>
<proteinExistence type="predicted"/>
<evidence type="ECO:0000313" key="1">
    <source>
        <dbReference type="EMBL" id="VGO15959.1"/>
    </source>
</evidence>
<evidence type="ECO:0000313" key="2">
    <source>
        <dbReference type="Proteomes" id="UP000366872"/>
    </source>
</evidence>
<dbReference type="AlphaFoldDB" id="A0A6C2U7W1"/>
<accession>A0A6C2U7W1</accession>
<keyword evidence="2" id="KW-1185">Reference proteome</keyword>
<reference evidence="1 2" key="1">
    <citation type="submission" date="2019-04" db="EMBL/GenBank/DDBJ databases">
        <authorList>
            <person name="Van Vliet M D."/>
        </authorList>
    </citation>
    <scope>NUCLEOTIDE SEQUENCE [LARGE SCALE GENOMIC DNA]</scope>
    <source>
        <strain evidence="1 2">F1</strain>
    </source>
</reference>
<name>A0A6C2U7W1_PONDE</name>
<organism evidence="1 2">
    <name type="scientific">Pontiella desulfatans</name>
    <dbReference type="NCBI Taxonomy" id="2750659"/>
    <lineage>
        <taxon>Bacteria</taxon>
        <taxon>Pseudomonadati</taxon>
        <taxon>Kiritimatiellota</taxon>
        <taxon>Kiritimatiellia</taxon>
        <taxon>Kiritimatiellales</taxon>
        <taxon>Pontiellaceae</taxon>
        <taxon>Pontiella</taxon>
    </lineage>
</organism>
<protein>
    <recommendedName>
        <fullName evidence="3">Lipocalin-like domain-containing protein</fullName>
    </recommendedName>
</protein>
<dbReference type="EMBL" id="CAAHFG010000003">
    <property type="protein sequence ID" value="VGO15959.1"/>
    <property type="molecule type" value="Genomic_DNA"/>
</dbReference>
<sequence>MAAIIACCVVGLTGCGEDDGEDADVAGTWVVDGAGLEFTLDGNGGLAGRWLDPEEKYPDITGSYELQGSSITIRATRIYTDQSSVEITQVITLEGSITGNRISGTFSETENGIATYTNVPWSATKQ</sequence>
<gene>
    <name evidence="1" type="ORF">PDESU_04548</name>
</gene>